<dbReference type="GeneID" id="302995689"/>
<dbReference type="OrthoDB" id="9153118at2"/>
<dbReference type="AlphaFoldDB" id="A0A4Y8VEG0"/>
<evidence type="ECO:0008006" key="3">
    <source>
        <dbReference type="Google" id="ProtNLM"/>
    </source>
</evidence>
<dbReference type="GO" id="GO:0009295">
    <property type="term" value="C:nucleoid"/>
    <property type="evidence" value="ECO:0007669"/>
    <property type="project" value="InterPro"/>
</dbReference>
<gene>
    <name evidence="1" type="ORF">EXN75_10390</name>
</gene>
<accession>A0A4Y8VEG0</accession>
<evidence type="ECO:0000313" key="1">
    <source>
        <dbReference type="EMBL" id="TFH79232.1"/>
    </source>
</evidence>
<protein>
    <recommendedName>
        <fullName evidence="3">Nucleoid-associated protein</fullName>
    </recommendedName>
</protein>
<keyword evidence="2" id="KW-1185">Reference proteome</keyword>
<organism evidence="1 2">
    <name type="scientific">Segatella hominis</name>
    <dbReference type="NCBI Taxonomy" id="2518605"/>
    <lineage>
        <taxon>Bacteria</taxon>
        <taxon>Pseudomonadati</taxon>
        <taxon>Bacteroidota</taxon>
        <taxon>Bacteroidia</taxon>
        <taxon>Bacteroidales</taxon>
        <taxon>Prevotellaceae</taxon>
        <taxon>Segatella</taxon>
    </lineage>
</organism>
<comment type="caution">
    <text evidence="1">The sequence shown here is derived from an EMBL/GenBank/DDBJ whole genome shotgun (WGS) entry which is preliminary data.</text>
</comment>
<dbReference type="EMBL" id="SGVY01000027">
    <property type="protein sequence ID" value="TFH79232.1"/>
    <property type="molecule type" value="Genomic_DNA"/>
</dbReference>
<reference evidence="1 2" key="1">
    <citation type="submission" date="2019-02" db="EMBL/GenBank/DDBJ databases">
        <title>Draft Genome Sequence of the Prevotella sp. BCRC 81118, Isolated from Human Feces.</title>
        <authorList>
            <person name="Huang C.-H."/>
        </authorList>
    </citation>
    <scope>NUCLEOTIDE SEQUENCE [LARGE SCALE GENOMIC DNA]</scope>
    <source>
        <strain evidence="1 2">BCRC 81118</strain>
    </source>
</reference>
<name>A0A4Y8VEG0_9BACT</name>
<sequence length="338" mass="39341">MDFKEAYIDKMICHRFSLDKQKSLINHKDMDMNKLDQSFLKDFFVKPFSREKVQYSFVHSIDLKYNIVYNTVVDIFQGGNFVENSISIFKYLDSVSTLPTIKDGDIFIVKIEDVLDGDKYCDAVGIFKIETKNEFIETSIDSYGNMDVAVKSGYTSQKIDKACLIVFTEDMPAGFIIDKSKDSKFWRQNFLGMETKSTPYSQSKALVGLMEGFVKDKLAKESVVSKSEQVNIVNNFTTLISKSEKLDISELQSEVFQDKKVLDMFEDYRKIYEERENINFGSHFEVDKTALNVSRKLRKIKLDDTVELCLMKTGNFIERGYDERRGQNYYKIYFTKEK</sequence>
<proteinExistence type="predicted"/>
<evidence type="ECO:0000313" key="2">
    <source>
        <dbReference type="Proteomes" id="UP000297872"/>
    </source>
</evidence>
<dbReference type="RefSeq" id="WP_134843755.1">
    <property type="nucleotide sequence ID" value="NZ_SGVY01000027.1"/>
</dbReference>
<dbReference type="Proteomes" id="UP000297872">
    <property type="component" value="Unassembled WGS sequence"/>
</dbReference>